<evidence type="ECO:0000313" key="4">
    <source>
        <dbReference type="Proteomes" id="UP000184048"/>
    </source>
</evidence>
<protein>
    <recommendedName>
        <fullName evidence="5">Cytochrome C551</fullName>
    </recommendedName>
</protein>
<feature type="region of interest" description="Disordered" evidence="1">
    <location>
        <begin position="17"/>
        <end position="71"/>
    </location>
</feature>
<evidence type="ECO:0000256" key="1">
    <source>
        <dbReference type="SAM" id="MobiDB-lite"/>
    </source>
</evidence>
<organism evidence="3 4">
    <name type="scientific">Flavisolibacter ginsengisoli DSM 18119</name>
    <dbReference type="NCBI Taxonomy" id="1121884"/>
    <lineage>
        <taxon>Bacteria</taxon>
        <taxon>Pseudomonadati</taxon>
        <taxon>Bacteroidota</taxon>
        <taxon>Chitinophagia</taxon>
        <taxon>Chitinophagales</taxon>
        <taxon>Chitinophagaceae</taxon>
        <taxon>Flavisolibacter</taxon>
    </lineage>
</organism>
<dbReference type="EMBL" id="FQUU01000008">
    <property type="protein sequence ID" value="SHF25264.1"/>
    <property type="molecule type" value="Genomic_DNA"/>
</dbReference>
<dbReference type="PROSITE" id="PS51257">
    <property type="entry name" value="PROKAR_LIPOPROTEIN"/>
    <property type="match status" value="1"/>
</dbReference>
<evidence type="ECO:0000313" key="3">
    <source>
        <dbReference type="EMBL" id="SHF25264.1"/>
    </source>
</evidence>
<feature type="compositionally biased region" description="Polar residues" evidence="1">
    <location>
        <begin position="17"/>
        <end position="53"/>
    </location>
</feature>
<dbReference type="AlphaFoldDB" id="A0A1M5A4W7"/>
<keyword evidence="2" id="KW-0732">Signal</keyword>
<proteinExistence type="predicted"/>
<reference evidence="3 4" key="1">
    <citation type="submission" date="2016-11" db="EMBL/GenBank/DDBJ databases">
        <authorList>
            <person name="Jaros S."/>
            <person name="Januszkiewicz K."/>
            <person name="Wedrychowicz H."/>
        </authorList>
    </citation>
    <scope>NUCLEOTIDE SEQUENCE [LARGE SCALE GENOMIC DNA]</scope>
    <source>
        <strain evidence="3 4">DSM 18119</strain>
    </source>
</reference>
<evidence type="ECO:0000256" key="2">
    <source>
        <dbReference type="SAM" id="SignalP"/>
    </source>
</evidence>
<gene>
    <name evidence="3" type="ORF">SAMN02745131_02134</name>
</gene>
<feature type="signal peptide" evidence="2">
    <location>
        <begin position="1"/>
        <end position="19"/>
    </location>
</feature>
<feature type="chain" id="PRO_5013064546" description="Cytochrome C551" evidence="2">
    <location>
        <begin position="20"/>
        <end position="71"/>
    </location>
</feature>
<dbReference type="RefSeq" id="WP_072835322.1">
    <property type="nucleotide sequence ID" value="NZ_FQUU01000008.1"/>
</dbReference>
<name>A0A1M5A4W7_9BACT</name>
<accession>A0A1M5A4W7</accession>
<dbReference type="Proteomes" id="UP000184048">
    <property type="component" value="Unassembled WGS sequence"/>
</dbReference>
<evidence type="ECO:0008006" key="5">
    <source>
        <dbReference type="Google" id="ProtNLM"/>
    </source>
</evidence>
<keyword evidence="4" id="KW-1185">Reference proteome</keyword>
<sequence length="71" mass="7541">MKNYLIVGMIAFLASCSNGSDSSSPTTTNEASPNTPVENVNGNVPDTINSISPDTRDKTKIDSTYVDSTKK</sequence>